<proteinExistence type="inferred from homology"/>
<dbReference type="PANTHER" id="PTHR33452">
    <property type="entry name" value="OXIDOREDUCTASE CATD-RELATED"/>
    <property type="match status" value="1"/>
</dbReference>
<dbReference type="Pfam" id="PF07681">
    <property type="entry name" value="DoxX"/>
    <property type="match status" value="1"/>
</dbReference>
<evidence type="ECO:0000256" key="4">
    <source>
        <dbReference type="ARBA" id="ARBA00022692"/>
    </source>
</evidence>
<keyword evidence="9" id="KW-1185">Reference proteome</keyword>
<comment type="subcellular location">
    <subcellularLocation>
        <location evidence="1">Cell membrane</location>
        <topology evidence="1">Multi-pass membrane protein</topology>
    </subcellularLocation>
</comment>
<evidence type="ECO:0000256" key="1">
    <source>
        <dbReference type="ARBA" id="ARBA00004651"/>
    </source>
</evidence>
<sequence>MMENAKSRPGLADLILLLGRLLLSLIFLHEGSSLITDIPATLATFEKLGLPALVTFTVIALQIAAGLSVAGGLLCRLGATALGLFCLATALLFHTNFASQNELLHFEKDLAIAGGMFVLAVRGAGSISVDGLLKRQAKGLHPWLIGML</sequence>
<evidence type="ECO:0000313" key="9">
    <source>
        <dbReference type="Proteomes" id="UP000717752"/>
    </source>
</evidence>
<accession>A0ABS7GVU3</accession>
<comment type="caution">
    <text evidence="8">The sequence shown here is derived from an EMBL/GenBank/DDBJ whole genome shotgun (WGS) entry which is preliminary data.</text>
</comment>
<comment type="similarity">
    <text evidence="2">Belongs to the DoxX family.</text>
</comment>
<keyword evidence="5 7" id="KW-1133">Transmembrane helix</keyword>
<organism evidence="8 9">
    <name type="scientific">Rhizobium mesosinicum</name>
    <dbReference type="NCBI Taxonomy" id="335017"/>
    <lineage>
        <taxon>Bacteria</taxon>
        <taxon>Pseudomonadati</taxon>
        <taxon>Pseudomonadota</taxon>
        <taxon>Alphaproteobacteria</taxon>
        <taxon>Hyphomicrobiales</taxon>
        <taxon>Rhizobiaceae</taxon>
        <taxon>Rhizobium/Agrobacterium group</taxon>
        <taxon>Rhizobium</taxon>
    </lineage>
</organism>
<evidence type="ECO:0000256" key="2">
    <source>
        <dbReference type="ARBA" id="ARBA00006679"/>
    </source>
</evidence>
<dbReference type="EMBL" id="JAEUAK010000005">
    <property type="protein sequence ID" value="MBW9054030.1"/>
    <property type="molecule type" value="Genomic_DNA"/>
</dbReference>
<feature type="transmembrane region" description="Helical" evidence="7">
    <location>
        <begin position="77"/>
        <end position="98"/>
    </location>
</feature>
<dbReference type="InterPro" id="IPR051907">
    <property type="entry name" value="DoxX-like_oxidoreductase"/>
</dbReference>
<protein>
    <submittedName>
        <fullName evidence="8">DoxX family protein</fullName>
    </submittedName>
</protein>
<evidence type="ECO:0000313" key="8">
    <source>
        <dbReference type="EMBL" id="MBW9054030.1"/>
    </source>
</evidence>
<dbReference type="Proteomes" id="UP000717752">
    <property type="component" value="Unassembled WGS sequence"/>
</dbReference>
<feature type="transmembrane region" description="Helical" evidence="7">
    <location>
        <begin position="49"/>
        <end position="70"/>
    </location>
</feature>
<dbReference type="PANTHER" id="PTHR33452:SF1">
    <property type="entry name" value="INNER MEMBRANE PROTEIN YPHA-RELATED"/>
    <property type="match status" value="1"/>
</dbReference>
<reference evidence="8 9" key="1">
    <citation type="journal article" date="2021" name="MBio">
        <title>Poor Competitiveness of Bradyrhizobium in Pigeon Pea Root Colonization in Indian Soils.</title>
        <authorList>
            <person name="Chalasani D."/>
            <person name="Basu A."/>
            <person name="Pullabhotla S.V.S.R.N."/>
            <person name="Jorrin B."/>
            <person name="Neal A.L."/>
            <person name="Poole P.S."/>
            <person name="Podile A.R."/>
            <person name="Tkacz A."/>
        </authorList>
    </citation>
    <scope>NUCLEOTIDE SEQUENCE [LARGE SCALE GENOMIC DNA]</scope>
    <source>
        <strain evidence="8 9">HU56</strain>
    </source>
</reference>
<evidence type="ECO:0000256" key="5">
    <source>
        <dbReference type="ARBA" id="ARBA00022989"/>
    </source>
</evidence>
<evidence type="ECO:0000256" key="6">
    <source>
        <dbReference type="ARBA" id="ARBA00023136"/>
    </source>
</evidence>
<keyword evidence="4 7" id="KW-0812">Transmembrane</keyword>
<feature type="transmembrane region" description="Helical" evidence="7">
    <location>
        <begin position="110"/>
        <end position="133"/>
    </location>
</feature>
<gene>
    <name evidence="8" type="ORF">JNB85_16600</name>
</gene>
<keyword evidence="6 7" id="KW-0472">Membrane</keyword>
<evidence type="ECO:0000256" key="7">
    <source>
        <dbReference type="SAM" id="Phobius"/>
    </source>
</evidence>
<dbReference type="InterPro" id="IPR032808">
    <property type="entry name" value="DoxX"/>
</dbReference>
<keyword evidence="3" id="KW-1003">Cell membrane</keyword>
<name>A0ABS7GVU3_9HYPH</name>
<dbReference type="RefSeq" id="WP_220335425.1">
    <property type="nucleotide sequence ID" value="NZ_JAEUAK010000005.1"/>
</dbReference>
<evidence type="ECO:0000256" key="3">
    <source>
        <dbReference type="ARBA" id="ARBA00022475"/>
    </source>
</evidence>